<dbReference type="SUPFAM" id="SSF88697">
    <property type="entry name" value="PUA domain-like"/>
    <property type="match status" value="1"/>
</dbReference>
<evidence type="ECO:0000259" key="3">
    <source>
        <dbReference type="PROSITE" id="PS51015"/>
    </source>
</evidence>
<dbReference type="Pfam" id="PF02182">
    <property type="entry name" value="SAD_SRA"/>
    <property type="match status" value="1"/>
</dbReference>
<dbReference type="Proteomes" id="UP001175227">
    <property type="component" value="Unassembled WGS sequence"/>
</dbReference>
<dbReference type="AlphaFoldDB" id="A0AA39N8B3"/>
<evidence type="ECO:0000256" key="1">
    <source>
        <dbReference type="ARBA" id="ARBA00023242"/>
    </source>
</evidence>
<dbReference type="EMBL" id="JAUEPR010000157">
    <property type="protein sequence ID" value="KAK0460879.1"/>
    <property type="molecule type" value="Genomic_DNA"/>
</dbReference>
<sequence>MSRNERGARWLLSIHARVTLGSRDAWADATGNLFVRRTARPVALSGRYEEFDKVKGNKIRLCGEGGRSKDRKMQVKDEEYTCGNKASQNTMRSSEPIRIIRRYKLDSKHTPRNGFRYDGTL</sequence>
<feature type="domain" description="YDG" evidence="3">
    <location>
        <begin position="1"/>
        <end position="121"/>
    </location>
</feature>
<name>A0AA39N8B3_9AGAR</name>
<comment type="caution">
    <text evidence="4">The sequence shown here is derived from an EMBL/GenBank/DDBJ whole genome shotgun (WGS) entry which is preliminary data.</text>
</comment>
<dbReference type="InterPro" id="IPR015947">
    <property type="entry name" value="PUA-like_sf"/>
</dbReference>
<evidence type="ECO:0000256" key="2">
    <source>
        <dbReference type="PROSITE-ProRule" id="PRU00358"/>
    </source>
</evidence>
<protein>
    <recommendedName>
        <fullName evidence="3">YDG domain-containing protein</fullName>
    </recommendedName>
</protein>
<dbReference type="GO" id="GO:0005634">
    <property type="term" value="C:nucleus"/>
    <property type="evidence" value="ECO:0007669"/>
    <property type="project" value="UniProtKB-SubCell"/>
</dbReference>
<dbReference type="InterPro" id="IPR036987">
    <property type="entry name" value="SRA-YDG_sf"/>
</dbReference>
<reference evidence="4" key="1">
    <citation type="submission" date="2023-06" db="EMBL/GenBank/DDBJ databases">
        <authorList>
            <consortium name="Lawrence Berkeley National Laboratory"/>
            <person name="Ahrendt S."/>
            <person name="Sahu N."/>
            <person name="Indic B."/>
            <person name="Wong-Bajracharya J."/>
            <person name="Merenyi Z."/>
            <person name="Ke H.-M."/>
            <person name="Monk M."/>
            <person name="Kocsube S."/>
            <person name="Drula E."/>
            <person name="Lipzen A."/>
            <person name="Balint B."/>
            <person name="Henrissat B."/>
            <person name="Andreopoulos B."/>
            <person name="Martin F.M."/>
            <person name="Harder C.B."/>
            <person name="Rigling D."/>
            <person name="Ford K.L."/>
            <person name="Foster G.D."/>
            <person name="Pangilinan J."/>
            <person name="Papanicolaou A."/>
            <person name="Barry K."/>
            <person name="LaButti K."/>
            <person name="Viragh M."/>
            <person name="Koriabine M."/>
            <person name="Yan M."/>
            <person name="Riley R."/>
            <person name="Champramary S."/>
            <person name="Plett K.L."/>
            <person name="Tsai I.J."/>
            <person name="Slot J."/>
            <person name="Sipos G."/>
            <person name="Plett J."/>
            <person name="Nagy L.G."/>
            <person name="Grigoriev I.V."/>
        </authorList>
    </citation>
    <scope>NUCLEOTIDE SEQUENCE</scope>
    <source>
        <strain evidence="4">ICMP 16352</strain>
    </source>
</reference>
<dbReference type="Gene3D" id="2.30.280.10">
    <property type="entry name" value="SRA-YDG"/>
    <property type="match status" value="1"/>
</dbReference>
<evidence type="ECO:0000313" key="5">
    <source>
        <dbReference type="Proteomes" id="UP001175227"/>
    </source>
</evidence>
<keyword evidence="5" id="KW-1185">Reference proteome</keyword>
<dbReference type="PROSITE" id="PS51015">
    <property type="entry name" value="YDG"/>
    <property type="match status" value="1"/>
</dbReference>
<dbReference type="InterPro" id="IPR003105">
    <property type="entry name" value="SRA_YDG"/>
</dbReference>
<evidence type="ECO:0000313" key="4">
    <source>
        <dbReference type="EMBL" id="KAK0460879.1"/>
    </source>
</evidence>
<proteinExistence type="predicted"/>
<organism evidence="4 5">
    <name type="scientific">Armillaria novae-zelandiae</name>
    <dbReference type="NCBI Taxonomy" id="153914"/>
    <lineage>
        <taxon>Eukaryota</taxon>
        <taxon>Fungi</taxon>
        <taxon>Dikarya</taxon>
        <taxon>Basidiomycota</taxon>
        <taxon>Agaricomycotina</taxon>
        <taxon>Agaricomycetes</taxon>
        <taxon>Agaricomycetidae</taxon>
        <taxon>Agaricales</taxon>
        <taxon>Marasmiineae</taxon>
        <taxon>Physalacriaceae</taxon>
        <taxon>Armillaria</taxon>
    </lineage>
</organism>
<keyword evidence="1 2" id="KW-0539">Nucleus</keyword>
<accession>A0AA39N8B3</accession>
<gene>
    <name evidence="4" type="ORF">IW261DRAFT_1577216</name>
</gene>
<comment type="subcellular location">
    <subcellularLocation>
        <location evidence="2">Nucleus</location>
    </subcellularLocation>
</comment>